<protein>
    <submittedName>
        <fullName evidence="1">Uncharacterized protein</fullName>
    </submittedName>
</protein>
<dbReference type="AlphaFoldDB" id="A0A175RUF1"/>
<accession>A0A175RUF1</accession>
<keyword evidence="2" id="KW-1185">Reference proteome</keyword>
<evidence type="ECO:0000313" key="2">
    <source>
        <dbReference type="Proteomes" id="UP000078529"/>
    </source>
</evidence>
<name>A0A175RUF1_9HYPH</name>
<dbReference type="EMBL" id="LDQA01000011">
    <property type="protein sequence ID" value="KTR07346.1"/>
    <property type="molecule type" value="Genomic_DNA"/>
</dbReference>
<organism evidence="1 2">
    <name type="scientific">Aureimonas ureilytica</name>
    <dbReference type="NCBI Taxonomy" id="401562"/>
    <lineage>
        <taxon>Bacteria</taxon>
        <taxon>Pseudomonadati</taxon>
        <taxon>Pseudomonadota</taxon>
        <taxon>Alphaproteobacteria</taxon>
        <taxon>Hyphomicrobiales</taxon>
        <taxon>Aurantimonadaceae</taxon>
        <taxon>Aureimonas</taxon>
    </lineage>
</organism>
<reference evidence="1 2" key="1">
    <citation type="journal article" date="2016" name="Front. Microbiol.">
        <title>Genomic Resource of Rice Seed Associated Bacteria.</title>
        <authorList>
            <person name="Midha S."/>
            <person name="Bansal K."/>
            <person name="Sharma S."/>
            <person name="Kumar N."/>
            <person name="Patil P.P."/>
            <person name="Chaudhry V."/>
            <person name="Patil P.B."/>
        </authorList>
    </citation>
    <scope>NUCLEOTIDE SEQUENCE [LARGE SCALE GENOMIC DNA]</scope>
    <source>
        <strain evidence="1 2">NS365</strain>
    </source>
</reference>
<dbReference type="PATRIC" id="fig|401562.4.peg.484"/>
<gene>
    <name evidence="1" type="ORF">NS365_04640</name>
</gene>
<proteinExistence type="predicted"/>
<comment type="caution">
    <text evidence="1">The sequence shown here is derived from an EMBL/GenBank/DDBJ whole genome shotgun (WGS) entry which is preliminary data.</text>
</comment>
<sequence>MSVVGKANTGGHLDRYERAALDGAGCLAFLLGSQVVDAAETIEDGTIGAAIRCAGFGHPGQRSLRAMGVVVRPAPASVFVAVAAAHPVLSRLFDNSDWCDGWAGALMRLPGAHGGERMSFGRVYAPAILVPRVLICGAPS</sequence>
<evidence type="ECO:0000313" key="1">
    <source>
        <dbReference type="EMBL" id="KTR07346.1"/>
    </source>
</evidence>
<dbReference type="Proteomes" id="UP000078529">
    <property type="component" value="Unassembled WGS sequence"/>
</dbReference>